<dbReference type="RefSeq" id="WP_179486882.1">
    <property type="nucleotide sequence ID" value="NZ_JACCCW010000001.1"/>
</dbReference>
<protein>
    <recommendedName>
        <fullName evidence="2">Putative zinc-finger domain-containing protein</fullName>
    </recommendedName>
</protein>
<reference evidence="3 4" key="1">
    <citation type="submission" date="2020-07" db="EMBL/GenBank/DDBJ databases">
        <title>Genomic Encyclopedia of Type Strains, Phase IV (KMG-V): Genome sequencing to study the core and pangenomes of soil and plant-associated prokaryotes.</title>
        <authorList>
            <person name="Whitman W."/>
        </authorList>
    </citation>
    <scope>NUCLEOTIDE SEQUENCE [LARGE SCALE GENOMIC DNA]</scope>
    <source>
        <strain evidence="3 4">X4EP2</strain>
    </source>
</reference>
<feature type="region of interest" description="Disordered" evidence="1">
    <location>
        <begin position="227"/>
        <end position="281"/>
    </location>
</feature>
<name>A0A7Y9TR59_9BACT</name>
<dbReference type="AlphaFoldDB" id="A0A7Y9TR59"/>
<evidence type="ECO:0000256" key="1">
    <source>
        <dbReference type="SAM" id="MobiDB-lite"/>
    </source>
</evidence>
<feature type="region of interest" description="Disordered" evidence="1">
    <location>
        <begin position="1"/>
        <end position="20"/>
    </location>
</feature>
<dbReference type="Pfam" id="PF13490">
    <property type="entry name" value="zf-HC2"/>
    <property type="match status" value="1"/>
</dbReference>
<dbReference type="InterPro" id="IPR041916">
    <property type="entry name" value="Anti_sigma_zinc_sf"/>
</dbReference>
<dbReference type="Gene3D" id="1.10.10.1320">
    <property type="entry name" value="Anti-sigma factor, zinc-finger domain"/>
    <property type="match status" value="1"/>
</dbReference>
<evidence type="ECO:0000259" key="2">
    <source>
        <dbReference type="Pfam" id="PF13490"/>
    </source>
</evidence>
<feature type="compositionally biased region" description="Polar residues" evidence="1">
    <location>
        <begin position="256"/>
        <end position="272"/>
    </location>
</feature>
<comment type="caution">
    <text evidence="3">The sequence shown here is derived from an EMBL/GenBank/DDBJ whole genome shotgun (WGS) entry which is preliminary data.</text>
</comment>
<dbReference type="EMBL" id="JACCCW010000001">
    <property type="protein sequence ID" value="NYF77908.1"/>
    <property type="molecule type" value="Genomic_DNA"/>
</dbReference>
<accession>A0A7Y9TR59</accession>
<organism evidence="3 4">
    <name type="scientific">Granulicella arctica</name>
    <dbReference type="NCBI Taxonomy" id="940613"/>
    <lineage>
        <taxon>Bacteria</taxon>
        <taxon>Pseudomonadati</taxon>
        <taxon>Acidobacteriota</taxon>
        <taxon>Terriglobia</taxon>
        <taxon>Terriglobales</taxon>
        <taxon>Acidobacteriaceae</taxon>
        <taxon>Granulicella</taxon>
    </lineage>
</organism>
<proteinExistence type="predicted"/>
<evidence type="ECO:0000313" key="4">
    <source>
        <dbReference type="Proteomes" id="UP000589520"/>
    </source>
</evidence>
<keyword evidence="4" id="KW-1185">Reference proteome</keyword>
<feature type="domain" description="Putative zinc-finger" evidence="2">
    <location>
        <begin position="25"/>
        <end position="58"/>
    </location>
</feature>
<dbReference type="Proteomes" id="UP000589520">
    <property type="component" value="Unassembled WGS sequence"/>
</dbReference>
<dbReference type="InterPro" id="IPR027383">
    <property type="entry name" value="Znf_put"/>
</dbReference>
<sequence length="317" mass="33746">MAKFNQDVPQFGSAKPAQAGGSQHCVECEAMLTDALDGTLSAKEQAQFDLHMSGCPTCSQMLTDAQRGAAWLEMLRTPRPEPPTALLERILAQTGGQTSITEPRSLSILPSATAGSPMLANSVSLDGAGNVRLATVLPFRSRVASAFRAKSIGQTLLQPRLAMTAAMAFFSIGLTLNLTGVRLNELRASDLTPSNLQRSFYDAGTHVVRYYNNLRVVYELESRVRDLQRSNDNDVPPAPASDQKPADDSKPGSKPGQKQSLPRSGSGTSRRQGPTGPVSLLAAFHLADTPASPPWRLVCASPAVDTTSSTLQEGESV</sequence>
<gene>
    <name evidence="3" type="ORF">HDF17_000195</name>
</gene>
<evidence type="ECO:0000313" key="3">
    <source>
        <dbReference type="EMBL" id="NYF77908.1"/>
    </source>
</evidence>